<sequence length="256" mass="28908">MKKLVIAAIVIVGLLLPMFFAKADVQLDGIIPINSEKVNSVHVERLAGGTRTFQINDGYEEVVIRKVINWINTAKPLNGVNQSLFYKSPVKLQVFMSNGDVAIIEPIFNCVTENGAKTCSIMDGEVLFIENHVKVRLKSQELYDWLLVGWEEESYGPSKEELLDETLYFQYYSHLDKKYADFVMCPKIDSIERIAGGDRGHIIQASALNYSAHHGDQPYDRIHFTLTDTQEKGVHITNVSIEKGISDKESGIQCRR</sequence>
<dbReference type="RefSeq" id="WP_124764860.1">
    <property type="nucleotide sequence ID" value="NZ_JAFBDY010000008.1"/>
</dbReference>
<protein>
    <submittedName>
        <fullName evidence="2">Uncharacterized protein</fullName>
    </submittedName>
</protein>
<proteinExistence type="predicted"/>
<keyword evidence="1" id="KW-0732">Signal</keyword>
<evidence type="ECO:0000256" key="1">
    <source>
        <dbReference type="SAM" id="SignalP"/>
    </source>
</evidence>
<keyword evidence="3" id="KW-1185">Reference proteome</keyword>
<organism evidence="2 3">
    <name type="scientific">Lysinibacillus composti</name>
    <dbReference type="NCBI Taxonomy" id="720633"/>
    <lineage>
        <taxon>Bacteria</taxon>
        <taxon>Bacillati</taxon>
        <taxon>Bacillota</taxon>
        <taxon>Bacilli</taxon>
        <taxon>Bacillales</taxon>
        <taxon>Bacillaceae</taxon>
        <taxon>Lysinibacillus</taxon>
    </lineage>
</organism>
<dbReference type="OrthoDB" id="2820567at2"/>
<comment type="caution">
    <text evidence="2">The sequence shown here is derived from an EMBL/GenBank/DDBJ whole genome shotgun (WGS) entry which is preliminary data.</text>
</comment>
<accession>A0A3N9URL1</accession>
<gene>
    <name evidence="2" type="ORF">EBB45_11630</name>
</gene>
<evidence type="ECO:0000313" key="2">
    <source>
        <dbReference type="EMBL" id="RQW74526.1"/>
    </source>
</evidence>
<dbReference type="EMBL" id="RRCT01000009">
    <property type="protein sequence ID" value="RQW74526.1"/>
    <property type="molecule type" value="Genomic_DNA"/>
</dbReference>
<reference evidence="2 3" key="1">
    <citation type="journal article" date="2013" name="J. Microbiol.">
        <title>Lysinibacillus chungkukjangi sp. nov., isolated from Chungkukjang, Korean fermented soybean food.</title>
        <authorList>
            <person name="Kim S.J."/>
            <person name="Jang Y.H."/>
            <person name="Hamada M."/>
            <person name="Ahn J.H."/>
            <person name="Weon H.Y."/>
            <person name="Suzuki K."/>
            <person name="Whang K.S."/>
            <person name="Kwon S.W."/>
        </authorList>
    </citation>
    <scope>NUCLEOTIDE SEQUENCE [LARGE SCALE GENOMIC DNA]</scope>
    <source>
        <strain evidence="2 3">MCCC 1A12701</strain>
    </source>
</reference>
<feature type="signal peptide" evidence="1">
    <location>
        <begin position="1"/>
        <end position="23"/>
    </location>
</feature>
<feature type="chain" id="PRO_5017946591" evidence="1">
    <location>
        <begin position="24"/>
        <end position="256"/>
    </location>
</feature>
<dbReference type="AlphaFoldDB" id="A0A3N9URL1"/>
<name>A0A3N9URL1_9BACI</name>
<evidence type="ECO:0000313" key="3">
    <source>
        <dbReference type="Proteomes" id="UP000274033"/>
    </source>
</evidence>
<dbReference type="Proteomes" id="UP000274033">
    <property type="component" value="Unassembled WGS sequence"/>
</dbReference>